<dbReference type="PANTHER" id="PTHR10992:SF1083">
    <property type="entry name" value="METHYLESTERASE 1"/>
    <property type="match status" value="1"/>
</dbReference>
<proteinExistence type="predicted"/>
<evidence type="ECO:0000313" key="3">
    <source>
        <dbReference type="Proteomes" id="UP000035740"/>
    </source>
</evidence>
<dbReference type="GO" id="GO:0009696">
    <property type="term" value="P:salicylic acid metabolic process"/>
    <property type="evidence" value="ECO:0007669"/>
    <property type="project" value="TreeGrafter"/>
</dbReference>
<dbReference type="InterPro" id="IPR029058">
    <property type="entry name" value="AB_hydrolase_fold"/>
</dbReference>
<sequence length="56" mass="6238">MASQPDNQKVILVGHSFGGLNLAMVMEMFPHNIEVSIFVSAFLPDTDHTPSYIFDK</sequence>
<dbReference type="SUPFAM" id="SSF53474">
    <property type="entry name" value="alpha/beta-Hydrolases"/>
    <property type="match status" value="1"/>
</dbReference>
<dbReference type="OMA" id="LAMVMEM"/>
<keyword evidence="3" id="KW-1185">Reference proteome</keyword>
<dbReference type="Proteomes" id="UP000035740">
    <property type="component" value="Unassembled WGS sequence"/>
</dbReference>
<dbReference type="GO" id="GO:0080031">
    <property type="term" value="F:methyl salicylate esterase activity"/>
    <property type="evidence" value="ECO:0007669"/>
    <property type="project" value="TreeGrafter"/>
</dbReference>
<dbReference type="GO" id="GO:0080032">
    <property type="term" value="F:methyl jasmonate esterase activity"/>
    <property type="evidence" value="ECO:0007669"/>
    <property type="project" value="TreeGrafter"/>
</dbReference>
<evidence type="ECO:0008006" key="4">
    <source>
        <dbReference type="Google" id="ProtNLM"/>
    </source>
</evidence>
<dbReference type="InterPro" id="IPR045889">
    <property type="entry name" value="MES/HNL"/>
</dbReference>
<dbReference type="Gramene" id="KMS93782">
    <property type="protein sequence ID" value="KMS93782"/>
    <property type="gene ID" value="BVRB_028010"/>
</dbReference>
<keyword evidence="1" id="KW-0378">Hydrolase</keyword>
<evidence type="ECO:0000256" key="1">
    <source>
        <dbReference type="ARBA" id="ARBA00022801"/>
    </source>
</evidence>
<protein>
    <recommendedName>
        <fullName evidence="4">AB hydrolase-1 domain-containing protein</fullName>
    </recommendedName>
</protein>
<reference evidence="2 3" key="1">
    <citation type="journal article" date="2014" name="Nature">
        <title>The genome of the recently domesticated crop plant sugar beet (Beta vulgaris).</title>
        <authorList>
            <person name="Dohm J.C."/>
            <person name="Minoche A.E."/>
            <person name="Holtgrawe D."/>
            <person name="Capella-Gutierrez S."/>
            <person name="Zakrzewski F."/>
            <person name="Tafer H."/>
            <person name="Rupp O."/>
            <person name="Sorensen T.R."/>
            <person name="Stracke R."/>
            <person name="Reinhardt R."/>
            <person name="Goesmann A."/>
            <person name="Kraft T."/>
            <person name="Schulz B."/>
            <person name="Stadler P.F."/>
            <person name="Schmidt T."/>
            <person name="Gabaldon T."/>
            <person name="Lehrach H."/>
            <person name="Weisshaar B."/>
            <person name="Himmelbauer H."/>
        </authorList>
    </citation>
    <scope>NUCLEOTIDE SEQUENCE [LARGE SCALE GENOMIC DNA]</scope>
    <source>
        <tissue evidence="2">Taproot</tissue>
    </source>
</reference>
<evidence type="ECO:0000313" key="2">
    <source>
        <dbReference type="EMBL" id="KMS93782.1"/>
    </source>
</evidence>
<gene>
    <name evidence="2" type="ORF">BVRB_028010</name>
</gene>
<dbReference type="PANTHER" id="PTHR10992">
    <property type="entry name" value="METHYLESTERASE FAMILY MEMBER"/>
    <property type="match status" value="1"/>
</dbReference>
<dbReference type="OrthoDB" id="1739960at2759"/>
<dbReference type="EMBL" id="KQ098987">
    <property type="protein sequence ID" value="KMS93782.1"/>
    <property type="molecule type" value="Genomic_DNA"/>
</dbReference>
<dbReference type="GO" id="GO:0009694">
    <property type="term" value="P:jasmonic acid metabolic process"/>
    <property type="evidence" value="ECO:0007669"/>
    <property type="project" value="TreeGrafter"/>
</dbReference>
<accession>A0A0J8B1M7</accession>
<dbReference type="GO" id="GO:0080030">
    <property type="term" value="F:methyl indole-3-acetate esterase activity"/>
    <property type="evidence" value="ECO:0007669"/>
    <property type="project" value="TreeGrafter"/>
</dbReference>
<name>A0A0J8B1M7_BETVV</name>
<feature type="non-terminal residue" evidence="2">
    <location>
        <position position="56"/>
    </location>
</feature>
<dbReference type="AlphaFoldDB" id="A0A0J8B1M7"/>
<dbReference type="Gene3D" id="3.40.50.1820">
    <property type="entry name" value="alpha/beta hydrolase"/>
    <property type="match status" value="1"/>
</dbReference>
<organism evidence="2 3">
    <name type="scientific">Beta vulgaris subsp. vulgaris</name>
    <name type="common">Beet</name>
    <dbReference type="NCBI Taxonomy" id="3555"/>
    <lineage>
        <taxon>Eukaryota</taxon>
        <taxon>Viridiplantae</taxon>
        <taxon>Streptophyta</taxon>
        <taxon>Embryophyta</taxon>
        <taxon>Tracheophyta</taxon>
        <taxon>Spermatophyta</taxon>
        <taxon>Magnoliopsida</taxon>
        <taxon>eudicotyledons</taxon>
        <taxon>Gunneridae</taxon>
        <taxon>Pentapetalae</taxon>
        <taxon>Caryophyllales</taxon>
        <taxon>Chenopodiaceae</taxon>
        <taxon>Betoideae</taxon>
        <taxon>Beta</taxon>
    </lineage>
</organism>